<protein>
    <submittedName>
        <fullName evidence="2">Uncharacterized protein</fullName>
    </submittedName>
</protein>
<evidence type="ECO:0000313" key="2">
    <source>
        <dbReference type="EMBL" id="VAX03866.1"/>
    </source>
</evidence>
<keyword evidence="1" id="KW-1133">Transmembrane helix</keyword>
<sequence>MRILQTTPGKKLLFTVSAVLISPLAQAHDNSQSTGLLAHIWAHGVELANTGVIVGFLGGVTILAGLFFAARLRSRATVANHG</sequence>
<organism evidence="2">
    <name type="scientific">hydrothermal vent metagenome</name>
    <dbReference type="NCBI Taxonomy" id="652676"/>
    <lineage>
        <taxon>unclassified sequences</taxon>
        <taxon>metagenomes</taxon>
        <taxon>ecological metagenomes</taxon>
    </lineage>
</organism>
<name>A0A3B1ADK1_9ZZZZ</name>
<dbReference type="EMBL" id="UOFV01000435">
    <property type="protein sequence ID" value="VAX03866.1"/>
    <property type="molecule type" value="Genomic_DNA"/>
</dbReference>
<feature type="transmembrane region" description="Helical" evidence="1">
    <location>
        <begin position="51"/>
        <end position="70"/>
    </location>
</feature>
<keyword evidence="1" id="KW-0472">Membrane</keyword>
<accession>A0A3B1ADK1</accession>
<evidence type="ECO:0000256" key="1">
    <source>
        <dbReference type="SAM" id="Phobius"/>
    </source>
</evidence>
<proteinExistence type="predicted"/>
<reference evidence="2" key="1">
    <citation type="submission" date="2018-06" db="EMBL/GenBank/DDBJ databases">
        <authorList>
            <person name="Zhirakovskaya E."/>
        </authorList>
    </citation>
    <scope>NUCLEOTIDE SEQUENCE</scope>
</reference>
<dbReference type="AlphaFoldDB" id="A0A3B1ADK1"/>
<keyword evidence="1" id="KW-0812">Transmembrane</keyword>
<gene>
    <name evidence="2" type="ORF">MNBD_GAMMA19-1440</name>
</gene>